<dbReference type="AlphaFoldDB" id="A0A6D2GEC3"/>
<evidence type="ECO:0000256" key="1">
    <source>
        <dbReference type="SAM" id="Phobius"/>
    </source>
</evidence>
<evidence type="ECO:0000313" key="2">
    <source>
        <dbReference type="EMBL" id="VEA07479.1"/>
    </source>
</evidence>
<name>A0A6D2GEC3_SALER</name>
<sequence length="70" mass="8246">MPLPSTYVTHLWSYFGALRSAFFYALWTAADFMLFDNAVMIIFFCASYHGKYTIQFVFDTLNRIKITEKI</sequence>
<gene>
    <name evidence="2" type="ORF">NCTC5773_04767</name>
</gene>
<dbReference type="Proteomes" id="UP000267858">
    <property type="component" value="Chromosome"/>
</dbReference>
<evidence type="ECO:0000313" key="3">
    <source>
        <dbReference type="Proteomes" id="UP000267858"/>
    </source>
</evidence>
<dbReference type="EMBL" id="LR134141">
    <property type="protein sequence ID" value="VEA07479.1"/>
    <property type="molecule type" value="Genomic_DNA"/>
</dbReference>
<reference evidence="2 3" key="1">
    <citation type="submission" date="2018-12" db="EMBL/GenBank/DDBJ databases">
        <authorList>
            <consortium name="Pathogen Informatics"/>
        </authorList>
    </citation>
    <scope>NUCLEOTIDE SEQUENCE [LARGE SCALE GENOMIC DNA]</scope>
    <source>
        <strain evidence="2 3">NCTC5773</strain>
    </source>
</reference>
<protein>
    <submittedName>
        <fullName evidence="2">Uncharacterized protein</fullName>
    </submittedName>
</protein>
<proteinExistence type="predicted"/>
<organism evidence="2 3">
    <name type="scientific">Salmonella enterica subsp. salamae</name>
    <dbReference type="NCBI Taxonomy" id="59202"/>
    <lineage>
        <taxon>Bacteria</taxon>
        <taxon>Pseudomonadati</taxon>
        <taxon>Pseudomonadota</taxon>
        <taxon>Gammaproteobacteria</taxon>
        <taxon>Enterobacterales</taxon>
        <taxon>Enterobacteriaceae</taxon>
        <taxon>Salmonella</taxon>
    </lineage>
</organism>
<feature type="transmembrane region" description="Helical" evidence="1">
    <location>
        <begin position="20"/>
        <end position="46"/>
    </location>
</feature>
<keyword evidence="1" id="KW-0472">Membrane</keyword>
<keyword evidence="1" id="KW-1133">Transmembrane helix</keyword>
<accession>A0A6D2GEC3</accession>
<keyword evidence="1" id="KW-0812">Transmembrane</keyword>